<feature type="non-terminal residue" evidence="2">
    <location>
        <position position="1"/>
    </location>
</feature>
<dbReference type="InterPro" id="IPR050926">
    <property type="entry name" value="Aconitase/IPM_isomerase"/>
</dbReference>
<reference evidence="2" key="1">
    <citation type="journal article" date="2014" name="Front. Microbiol.">
        <title>High frequency of phylogenetically diverse reductive dehalogenase-homologous genes in deep subseafloor sedimentary metagenomes.</title>
        <authorList>
            <person name="Kawai M."/>
            <person name="Futagami T."/>
            <person name="Toyoda A."/>
            <person name="Takaki Y."/>
            <person name="Nishi S."/>
            <person name="Hori S."/>
            <person name="Arai W."/>
            <person name="Tsubouchi T."/>
            <person name="Morono Y."/>
            <person name="Uchiyama I."/>
            <person name="Ito T."/>
            <person name="Fujiyama A."/>
            <person name="Inagaki F."/>
            <person name="Takami H."/>
        </authorList>
    </citation>
    <scope>NUCLEOTIDE SEQUENCE</scope>
    <source>
        <strain evidence="2">Expedition CK06-06</strain>
    </source>
</reference>
<organism evidence="2">
    <name type="scientific">marine sediment metagenome</name>
    <dbReference type="NCBI Taxonomy" id="412755"/>
    <lineage>
        <taxon>unclassified sequences</taxon>
        <taxon>metagenomes</taxon>
        <taxon>ecological metagenomes</taxon>
    </lineage>
</organism>
<dbReference type="AlphaFoldDB" id="X0RV21"/>
<dbReference type="Pfam" id="PF00694">
    <property type="entry name" value="Aconitase_C"/>
    <property type="match status" value="1"/>
</dbReference>
<feature type="domain" description="Aconitase A/isopropylmalate dehydratase small subunit swivel" evidence="1">
    <location>
        <begin position="49"/>
        <end position="122"/>
    </location>
</feature>
<dbReference type="PANTHER" id="PTHR43160:SF4">
    <property type="entry name" value="ACONITATE HYDRATASE B"/>
    <property type="match status" value="1"/>
</dbReference>
<gene>
    <name evidence="2" type="ORF">S01H1_07950</name>
</gene>
<dbReference type="InterPro" id="IPR000573">
    <property type="entry name" value="AconitaseA/IPMdHydase_ssu_swvl"/>
</dbReference>
<name>X0RV21_9ZZZZ</name>
<dbReference type="PANTHER" id="PTHR43160">
    <property type="entry name" value="ACONITATE HYDRATASE B"/>
    <property type="match status" value="1"/>
</dbReference>
<dbReference type="Gene3D" id="3.20.19.10">
    <property type="entry name" value="Aconitase, domain 4"/>
    <property type="match status" value="1"/>
</dbReference>
<dbReference type="SUPFAM" id="SSF52016">
    <property type="entry name" value="LeuD/IlvD-like"/>
    <property type="match status" value="1"/>
</dbReference>
<proteinExistence type="predicted"/>
<evidence type="ECO:0000313" key="2">
    <source>
        <dbReference type="EMBL" id="GAF72679.1"/>
    </source>
</evidence>
<protein>
    <recommendedName>
        <fullName evidence="1">Aconitase A/isopropylmalate dehydratase small subunit swivel domain-containing protein</fullName>
    </recommendedName>
</protein>
<comment type="caution">
    <text evidence="2">The sequence shown here is derived from an EMBL/GenBank/DDBJ whole genome shotgun (WGS) entry which is preliminary data.</text>
</comment>
<dbReference type="GO" id="GO:0003994">
    <property type="term" value="F:aconitate hydratase activity"/>
    <property type="evidence" value="ECO:0007669"/>
    <property type="project" value="TreeGrafter"/>
</dbReference>
<dbReference type="GO" id="GO:0006099">
    <property type="term" value="P:tricarboxylic acid cycle"/>
    <property type="evidence" value="ECO:0007669"/>
    <property type="project" value="TreeGrafter"/>
</dbReference>
<dbReference type="EMBL" id="BARS01004078">
    <property type="protein sequence ID" value="GAF72679.1"/>
    <property type="molecule type" value="Genomic_DNA"/>
</dbReference>
<sequence>ALPDELGGKVLLKLGDKITTDGICPAGQHLKWRSNIGQYAKVAFEVFNEQGQESFAERALKLKESGKCGFIVAGKSYGQGSSREHAAICPRYLGVRMVIAENFERIHSDNLVNWGIIPARLADAGNGSKLEANDELVIKDLRSAVKDAEQVMLGNVSKGCNIKLKLELTERQRKILLAGGRLNCIEGTKAQRSKMKEF</sequence>
<dbReference type="GO" id="GO:0051539">
    <property type="term" value="F:4 iron, 4 sulfur cluster binding"/>
    <property type="evidence" value="ECO:0007669"/>
    <property type="project" value="TreeGrafter"/>
</dbReference>
<evidence type="ECO:0000259" key="1">
    <source>
        <dbReference type="Pfam" id="PF00694"/>
    </source>
</evidence>
<accession>X0RV21</accession>
<dbReference type="InterPro" id="IPR015928">
    <property type="entry name" value="Aconitase/3IPM_dehydase_swvl"/>
</dbReference>